<dbReference type="EMBL" id="AFAR01000013">
    <property type="protein sequence ID" value="EGF29761.1"/>
    <property type="molecule type" value="Genomic_DNA"/>
</dbReference>
<proteinExistence type="predicted"/>
<dbReference type="PATRIC" id="fig|991778.3.peg.227"/>
<gene>
    <name evidence="1" type="ORF">RBWH47_03331</name>
</gene>
<accession>F2AKP3</accession>
<name>F2AKP3_RHOBT</name>
<evidence type="ECO:0000313" key="2">
    <source>
        <dbReference type="Proteomes" id="UP000006222"/>
    </source>
</evidence>
<reference evidence="1 2" key="1">
    <citation type="journal article" date="2013" name="Mar. Genomics">
        <title>Expression of sulfatases in Rhodopirellula baltica and the diversity of sulfatases in the genus Rhodopirellula.</title>
        <authorList>
            <person name="Wegner C.E."/>
            <person name="Richter-Heitmann T."/>
            <person name="Klindworth A."/>
            <person name="Klockow C."/>
            <person name="Richter M."/>
            <person name="Achstetter T."/>
            <person name="Glockner F.O."/>
            <person name="Harder J."/>
        </authorList>
    </citation>
    <scope>NUCLEOTIDE SEQUENCE [LARGE SCALE GENOMIC DNA]</scope>
    <source>
        <strain evidence="1 2">WH47</strain>
    </source>
</reference>
<dbReference type="Proteomes" id="UP000006222">
    <property type="component" value="Unassembled WGS sequence"/>
</dbReference>
<sequence length="141" mass="15550">MVGRVGSVVGHVPHGILADALEQSELCCLNAHARSMMIVQSPCQVEPGLRSWLRLLGRRPCCTWQLRRCFGTKRVVLFECSREVDDGRPVTSPGGTWPTWGLFSLAGAGISDFVRFCCLHVILEGGGRLVILETRMLDVRS</sequence>
<organism evidence="1 2">
    <name type="scientific">Rhodopirellula baltica WH47</name>
    <dbReference type="NCBI Taxonomy" id="991778"/>
    <lineage>
        <taxon>Bacteria</taxon>
        <taxon>Pseudomonadati</taxon>
        <taxon>Planctomycetota</taxon>
        <taxon>Planctomycetia</taxon>
        <taxon>Pirellulales</taxon>
        <taxon>Pirellulaceae</taxon>
        <taxon>Rhodopirellula</taxon>
    </lineage>
</organism>
<dbReference type="AlphaFoldDB" id="F2AKP3"/>
<protein>
    <submittedName>
        <fullName evidence="1">Uncharacterized protein</fullName>
    </submittedName>
</protein>
<evidence type="ECO:0000313" key="1">
    <source>
        <dbReference type="EMBL" id="EGF29761.1"/>
    </source>
</evidence>
<comment type="caution">
    <text evidence="1">The sequence shown here is derived from an EMBL/GenBank/DDBJ whole genome shotgun (WGS) entry which is preliminary data.</text>
</comment>